<dbReference type="Proteomes" id="UP000499080">
    <property type="component" value="Unassembled WGS sequence"/>
</dbReference>
<gene>
    <name evidence="3" type="primary">TIGD6_205</name>
    <name evidence="3" type="ORF">AVEN_166815_1</name>
</gene>
<protein>
    <submittedName>
        <fullName evidence="3">Tigger transposable element-derived protein 6</fullName>
    </submittedName>
</protein>
<keyword evidence="4" id="KW-1185">Reference proteome</keyword>
<dbReference type="PANTHER" id="PTHR19303">
    <property type="entry name" value="TRANSPOSON"/>
    <property type="match status" value="1"/>
</dbReference>
<evidence type="ECO:0000259" key="2">
    <source>
        <dbReference type="Pfam" id="PF03184"/>
    </source>
</evidence>
<name>A0A4Y2BQR0_ARAVE</name>
<evidence type="ECO:0000313" key="3">
    <source>
        <dbReference type="EMBL" id="GBL93785.1"/>
    </source>
</evidence>
<comment type="caution">
    <text evidence="3">The sequence shown here is derived from an EMBL/GenBank/DDBJ whole genome shotgun (WGS) entry which is preliminary data.</text>
</comment>
<dbReference type="InterPro" id="IPR050863">
    <property type="entry name" value="CenT-Element_Derived"/>
</dbReference>
<dbReference type="InterPro" id="IPR004875">
    <property type="entry name" value="DDE_SF_endonuclease_dom"/>
</dbReference>
<dbReference type="GO" id="GO:0003677">
    <property type="term" value="F:DNA binding"/>
    <property type="evidence" value="ECO:0007669"/>
    <property type="project" value="TreeGrafter"/>
</dbReference>
<dbReference type="PANTHER" id="PTHR19303:SF73">
    <property type="entry name" value="PROTEIN PDC2"/>
    <property type="match status" value="1"/>
</dbReference>
<organism evidence="3 4">
    <name type="scientific">Araneus ventricosus</name>
    <name type="common">Orbweaver spider</name>
    <name type="synonym">Epeira ventricosa</name>
    <dbReference type="NCBI Taxonomy" id="182803"/>
    <lineage>
        <taxon>Eukaryota</taxon>
        <taxon>Metazoa</taxon>
        <taxon>Ecdysozoa</taxon>
        <taxon>Arthropoda</taxon>
        <taxon>Chelicerata</taxon>
        <taxon>Arachnida</taxon>
        <taxon>Araneae</taxon>
        <taxon>Araneomorphae</taxon>
        <taxon>Entelegynae</taxon>
        <taxon>Araneoidea</taxon>
        <taxon>Araneidae</taxon>
        <taxon>Araneus</taxon>
    </lineage>
</organism>
<dbReference type="OrthoDB" id="10056141at2759"/>
<accession>A0A4Y2BQR0</accession>
<dbReference type="GO" id="GO:0005634">
    <property type="term" value="C:nucleus"/>
    <property type="evidence" value="ECO:0007669"/>
    <property type="project" value="TreeGrafter"/>
</dbReference>
<sequence>MIGLSEKPRCSAKVKSFPFKYKANRKAWMTSEIFGDWLKSLDKSMRVKKRKIILFIDNFSAHNNLPALKKVSVKFFPANTTSKLQPMDQGIIRRFKVNYRRRLVRKLVDGIDEGSTLPKINVLDSMRMTDYAWRNVTQKTVQTCFKKVGFKNGCKEEKEINEEESERIVKEAEETVDAANLRKMLATRDSQLLLTLEG</sequence>
<feature type="domain" description="DDE-1" evidence="2">
    <location>
        <begin position="2"/>
        <end position="145"/>
    </location>
</feature>
<dbReference type="EMBL" id="BGPR01000096">
    <property type="protein sequence ID" value="GBL93785.1"/>
    <property type="molecule type" value="Genomic_DNA"/>
</dbReference>
<reference evidence="3 4" key="1">
    <citation type="journal article" date="2019" name="Sci. Rep.">
        <title>Orb-weaving spider Araneus ventricosus genome elucidates the spidroin gene catalogue.</title>
        <authorList>
            <person name="Kono N."/>
            <person name="Nakamura H."/>
            <person name="Ohtoshi R."/>
            <person name="Moran D.A.P."/>
            <person name="Shinohara A."/>
            <person name="Yoshida Y."/>
            <person name="Fujiwara M."/>
            <person name="Mori M."/>
            <person name="Tomita M."/>
            <person name="Arakawa K."/>
        </authorList>
    </citation>
    <scope>NUCLEOTIDE SEQUENCE [LARGE SCALE GENOMIC DNA]</scope>
</reference>
<evidence type="ECO:0000256" key="1">
    <source>
        <dbReference type="SAM" id="Coils"/>
    </source>
</evidence>
<evidence type="ECO:0000313" key="4">
    <source>
        <dbReference type="Proteomes" id="UP000499080"/>
    </source>
</evidence>
<keyword evidence="1" id="KW-0175">Coiled coil</keyword>
<dbReference type="AlphaFoldDB" id="A0A4Y2BQR0"/>
<dbReference type="Pfam" id="PF03184">
    <property type="entry name" value="DDE_1"/>
    <property type="match status" value="1"/>
</dbReference>
<proteinExistence type="predicted"/>
<feature type="coiled-coil region" evidence="1">
    <location>
        <begin position="155"/>
        <end position="189"/>
    </location>
</feature>